<dbReference type="InterPro" id="IPR036188">
    <property type="entry name" value="FAD/NAD-bd_sf"/>
</dbReference>
<evidence type="ECO:0000259" key="8">
    <source>
        <dbReference type="Pfam" id="PF01266"/>
    </source>
</evidence>
<evidence type="ECO:0000313" key="11">
    <source>
        <dbReference type="EMBL" id="VFR93207.1"/>
    </source>
</evidence>
<dbReference type="InterPro" id="IPR031656">
    <property type="entry name" value="DAO_C"/>
</dbReference>
<evidence type="ECO:0000259" key="9">
    <source>
        <dbReference type="Pfam" id="PF16901"/>
    </source>
</evidence>
<accession>A0A484V1E8</accession>
<proteinExistence type="inferred from homology"/>
<feature type="domain" description="FAD dependent oxidoreductase" evidence="8">
    <location>
        <begin position="16"/>
        <end position="378"/>
    </location>
</feature>
<dbReference type="PANTHER" id="PTHR11985:SF15">
    <property type="entry name" value="GLYCEROL-3-PHOSPHATE DEHYDROGENASE, MITOCHONDRIAL"/>
    <property type="match status" value="1"/>
</dbReference>
<name>A0A484V1E8_9ZZZZ</name>
<dbReference type="EMBL" id="CAADIN010000024">
    <property type="protein sequence ID" value="VFR93207.1"/>
    <property type="molecule type" value="Genomic_DNA"/>
</dbReference>
<dbReference type="NCBIfam" id="NF008899">
    <property type="entry name" value="PRK12266.1"/>
    <property type="match status" value="1"/>
</dbReference>
<dbReference type="SUPFAM" id="SSF51905">
    <property type="entry name" value="FAD/NAD(P)-binding domain"/>
    <property type="match status" value="1"/>
</dbReference>
<dbReference type="Gene3D" id="3.30.9.10">
    <property type="entry name" value="D-Amino Acid Oxidase, subunit A, domain 2"/>
    <property type="match status" value="1"/>
</dbReference>
<keyword evidence="5" id="KW-0285">Flavoprotein</keyword>
<dbReference type="PROSITE" id="PS00977">
    <property type="entry name" value="FAD_G3PDH_1"/>
    <property type="match status" value="1"/>
</dbReference>
<evidence type="ECO:0000256" key="6">
    <source>
        <dbReference type="ARBA" id="ARBA00022827"/>
    </source>
</evidence>
<dbReference type="GO" id="GO:0046168">
    <property type="term" value="P:glycerol-3-phosphate catabolic process"/>
    <property type="evidence" value="ECO:0007669"/>
    <property type="project" value="TreeGrafter"/>
</dbReference>
<dbReference type="PANTHER" id="PTHR11985">
    <property type="entry name" value="GLYCEROL-3-PHOSPHATE DEHYDROGENASE"/>
    <property type="match status" value="1"/>
</dbReference>
<dbReference type="EMBL" id="CAADIM010000001">
    <property type="protein sequence ID" value="VFR61176.1"/>
    <property type="molecule type" value="Genomic_DNA"/>
</dbReference>
<dbReference type="GO" id="GO:0004368">
    <property type="term" value="F:glycerol-3-phosphate dehydrogenase (quinone) activity"/>
    <property type="evidence" value="ECO:0007669"/>
    <property type="project" value="UniProtKB-EC"/>
</dbReference>
<dbReference type="InterPro" id="IPR006076">
    <property type="entry name" value="FAD-dep_OxRdtase"/>
</dbReference>
<evidence type="ECO:0000313" key="10">
    <source>
        <dbReference type="EMBL" id="VFR61176.1"/>
    </source>
</evidence>
<dbReference type="SUPFAM" id="SSF54373">
    <property type="entry name" value="FAD-linked reductases, C-terminal domain"/>
    <property type="match status" value="1"/>
</dbReference>
<comment type="cofactor">
    <cofactor evidence="1">
        <name>FAD</name>
        <dbReference type="ChEBI" id="CHEBI:57692"/>
    </cofactor>
</comment>
<gene>
    <name evidence="10" type="ORF">ISE1_3435</name>
    <name evidence="11" type="ORF">ISE2_3415</name>
</gene>
<dbReference type="InterPro" id="IPR000447">
    <property type="entry name" value="G3P_DH_FAD-dep"/>
</dbReference>
<organism evidence="11">
    <name type="scientific">plant metagenome</name>
    <dbReference type="NCBI Taxonomy" id="1297885"/>
    <lineage>
        <taxon>unclassified sequences</taxon>
        <taxon>metagenomes</taxon>
        <taxon>organismal metagenomes</taxon>
    </lineage>
</organism>
<dbReference type="PRINTS" id="PR01001">
    <property type="entry name" value="FADG3PDH"/>
</dbReference>
<dbReference type="Gene3D" id="3.50.50.60">
    <property type="entry name" value="FAD/NAD(P)-binding domain"/>
    <property type="match status" value="1"/>
</dbReference>
<dbReference type="Gene3D" id="6.10.250.1890">
    <property type="match status" value="1"/>
</dbReference>
<evidence type="ECO:0000256" key="2">
    <source>
        <dbReference type="ARBA" id="ARBA00004496"/>
    </source>
</evidence>
<dbReference type="EC" id="1.1.5.3" evidence="11"/>
<evidence type="ECO:0000256" key="3">
    <source>
        <dbReference type="ARBA" id="ARBA00007330"/>
    </source>
</evidence>
<comment type="similarity">
    <text evidence="3">Belongs to the FAD-dependent glycerol-3-phosphate dehydrogenase family.</text>
</comment>
<dbReference type="Pfam" id="PF16901">
    <property type="entry name" value="DAO_C"/>
    <property type="match status" value="1"/>
</dbReference>
<evidence type="ECO:0000256" key="4">
    <source>
        <dbReference type="ARBA" id="ARBA00022490"/>
    </source>
</evidence>
<keyword evidence="7 11" id="KW-0560">Oxidoreductase</keyword>
<feature type="domain" description="Alpha-glycerophosphate oxidase C-terminal" evidence="9">
    <location>
        <begin position="401"/>
        <end position="506"/>
    </location>
</feature>
<dbReference type="FunFam" id="1.10.8.870:FF:000002">
    <property type="entry name" value="Glycerol-3-phosphate dehydrogenase"/>
    <property type="match status" value="1"/>
</dbReference>
<keyword evidence="6" id="KW-0274">FAD</keyword>
<dbReference type="Gene3D" id="1.10.8.870">
    <property type="entry name" value="Alpha-glycerophosphate oxidase, cap domain"/>
    <property type="match status" value="1"/>
</dbReference>
<sequence length="519" mass="57193">MSDFLPPPPPDHHEVDLLVVGGGINGAGIARDAAGRGLKVLLCERGDLAQATSSSSSKLVHGGLRYLENREFRLVREALAEREVLLTNAAHIVHPMRFVLPHDATLRPAWMLRAGLFLYDHLARRSPRLPGARRLDLRADPMGQPLRDDLRTGFAYSDCSVDDARLVVLNAMDAQARGAVILTRHECVAAQARDGAWQARLRGPKGQDVSVRARILVNAAGPWVQALQSLISTQAGAPPGPSRLKLVKGSHFTVPKLYDGEHAYILQNDDRRIIFVLPYQGEFSLIGTTDVAFEGDPGQAKISDEEIAYLCRAVNRYFKQQIGPADIAWRYAGVRPLYDDHPDDARLSTVTRDYVFDVAGGQDGQPVLLSIYGGKITTFRQLAQHAMEKLAPYTGKPEAWTASAPLPGSDMPGADPQAYLHALQERYRWLPAPLARRYVYTYGTLTEQVLAGAQSMEDLGEDFGAGLTEAEVRWLTRHEWARTAEDILWRRTRLGLLAPADAAAKLDAWLARQSAPRTA</sequence>
<reference evidence="11" key="1">
    <citation type="submission" date="2019-03" db="EMBL/GenBank/DDBJ databases">
        <authorList>
            <person name="Danneels B."/>
        </authorList>
    </citation>
    <scope>NUCLEOTIDE SEQUENCE</scope>
</reference>
<dbReference type="AlphaFoldDB" id="A0A484V1E8"/>
<protein>
    <submittedName>
        <fullName evidence="11">Aerobic glycerol-3-phosphate dehydrogenase</fullName>
        <ecNumber evidence="11">1.1.5.3</ecNumber>
    </submittedName>
</protein>
<dbReference type="NCBIfam" id="NF009906">
    <property type="entry name" value="PRK13369.1"/>
    <property type="match status" value="1"/>
</dbReference>
<comment type="subcellular location">
    <subcellularLocation>
        <location evidence="2">Cytoplasm</location>
    </subcellularLocation>
</comment>
<dbReference type="InterPro" id="IPR038299">
    <property type="entry name" value="DAO_C_sf"/>
</dbReference>
<evidence type="ECO:0000256" key="5">
    <source>
        <dbReference type="ARBA" id="ARBA00022630"/>
    </source>
</evidence>
<dbReference type="Pfam" id="PF01266">
    <property type="entry name" value="DAO"/>
    <property type="match status" value="1"/>
</dbReference>
<evidence type="ECO:0000256" key="7">
    <source>
        <dbReference type="ARBA" id="ARBA00023002"/>
    </source>
</evidence>
<dbReference type="GO" id="GO:0005737">
    <property type="term" value="C:cytoplasm"/>
    <property type="evidence" value="ECO:0007669"/>
    <property type="project" value="UniProtKB-SubCell"/>
</dbReference>
<evidence type="ECO:0000256" key="1">
    <source>
        <dbReference type="ARBA" id="ARBA00001974"/>
    </source>
</evidence>
<keyword evidence="4" id="KW-0963">Cytoplasm</keyword>